<evidence type="ECO:0000256" key="3">
    <source>
        <dbReference type="ARBA" id="ARBA00022527"/>
    </source>
</evidence>
<dbReference type="InterPro" id="IPR017441">
    <property type="entry name" value="Protein_kinase_ATP_BS"/>
</dbReference>
<dbReference type="Proteomes" id="UP001558613">
    <property type="component" value="Unassembled WGS sequence"/>
</dbReference>
<feature type="region of interest" description="Disordered" evidence="11">
    <location>
        <begin position="40"/>
        <end position="79"/>
    </location>
</feature>
<dbReference type="EMBL" id="JAYMGO010000011">
    <property type="protein sequence ID" value="KAL1265674.1"/>
    <property type="molecule type" value="Genomic_DNA"/>
</dbReference>
<keyword evidence="5 10" id="KW-0547">Nucleotide-binding</keyword>
<protein>
    <recommendedName>
        <fullName evidence="2">non-specific serine/threonine protein kinase</fullName>
        <ecNumber evidence="2">2.7.11.1</ecNumber>
    </recommendedName>
</protein>
<gene>
    <name evidence="13" type="ORF">QQF64_003701</name>
</gene>
<feature type="region of interest" description="Disordered" evidence="11">
    <location>
        <begin position="154"/>
        <end position="187"/>
    </location>
</feature>
<keyword evidence="4" id="KW-0808">Transferase</keyword>
<proteinExistence type="inferred from homology"/>
<comment type="caution">
    <text evidence="13">The sequence shown here is derived from an EMBL/GenBank/DDBJ whole genome shotgun (WGS) entry which is preliminary data.</text>
</comment>
<dbReference type="InterPro" id="IPR000719">
    <property type="entry name" value="Prot_kinase_dom"/>
</dbReference>
<comment type="catalytic activity">
    <reaction evidence="8">
        <text>L-threonyl-[protein] + ATP = O-phospho-L-threonyl-[protein] + ADP + H(+)</text>
        <dbReference type="Rhea" id="RHEA:46608"/>
        <dbReference type="Rhea" id="RHEA-COMP:11060"/>
        <dbReference type="Rhea" id="RHEA-COMP:11605"/>
        <dbReference type="ChEBI" id="CHEBI:15378"/>
        <dbReference type="ChEBI" id="CHEBI:30013"/>
        <dbReference type="ChEBI" id="CHEBI:30616"/>
        <dbReference type="ChEBI" id="CHEBI:61977"/>
        <dbReference type="ChEBI" id="CHEBI:456216"/>
        <dbReference type="EC" id="2.7.11.1"/>
    </reaction>
</comment>
<sequence>MSKSKTSEIFTKCSEVKKEGMDSLEVISLTSDIMSNSFSLEKATTDKKPVETTTGDSGSVRSDNQGAMEAYPTDSVEKSPKVWKAVKRPFLCCDPNRVVRLTPQPDQEDSEKTSSPIPFRITLTPDTDPVDPEQVCLPGQVCEDAKSSCVAGPSRIEEMPDADPEPHLEDPSTSDLGDNPVDHEPVCLPGQVCEDVELSCVPGPSRIEEMPDADLVDPEPSPVEDPSTSDLSEKKPKQGRKRKAVHAFFWRIRKAVKHLFRCRDSKHVTPQVELDIPEPIPVQIPSKTKSEVTVSTTSESHLSESSDSEISLDCGASVSLFLAGQLLGFGSFGKVYEGTHLFCDRIKVAMKYIKKRETDHYLDVAGHSKPLLAEVAMLLKLGQPPLCPNVIKLHQWIENKSSFVLIMEYPQPCRTLNRYIMHSDDMNEGKARWLIHQLLQAVKHCVDRGVFHGDIHAANILVTDYSLELKLIDFGCARPICSEGLLSSEYRGAQLYTPPEVISHTKFHAEPAYVWAIGVVLFEILHGYLPFRDQDEILRGYLKARPTLSSGKHNRHVSKSDMSDRKSSK</sequence>
<evidence type="ECO:0000256" key="6">
    <source>
        <dbReference type="ARBA" id="ARBA00022777"/>
    </source>
</evidence>
<dbReference type="PANTHER" id="PTHR22984">
    <property type="entry name" value="SERINE/THREONINE-PROTEIN KINASE PIM"/>
    <property type="match status" value="1"/>
</dbReference>
<dbReference type="PANTHER" id="PTHR22984:SF11">
    <property type="entry name" value="AURORA KINASE-RELATED"/>
    <property type="match status" value="1"/>
</dbReference>
<organism evidence="13 14">
    <name type="scientific">Cirrhinus molitorella</name>
    <name type="common">mud carp</name>
    <dbReference type="NCBI Taxonomy" id="172907"/>
    <lineage>
        <taxon>Eukaryota</taxon>
        <taxon>Metazoa</taxon>
        <taxon>Chordata</taxon>
        <taxon>Craniata</taxon>
        <taxon>Vertebrata</taxon>
        <taxon>Euteleostomi</taxon>
        <taxon>Actinopterygii</taxon>
        <taxon>Neopterygii</taxon>
        <taxon>Teleostei</taxon>
        <taxon>Ostariophysi</taxon>
        <taxon>Cypriniformes</taxon>
        <taxon>Cyprinidae</taxon>
        <taxon>Labeoninae</taxon>
        <taxon>Labeonini</taxon>
        <taxon>Cirrhinus</taxon>
    </lineage>
</organism>
<dbReference type="PROSITE" id="PS50011">
    <property type="entry name" value="PROTEIN_KINASE_DOM"/>
    <property type="match status" value="1"/>
</dbReference>
<evidence type="ECO:0000256" key="10">
    <source>
        <dbReference type="PROSITE-ProRule" id="PRU10141"/>
    </source>
</evidence>
<dbReference type="Gene3D" id="3.30.200.20">
    <property type="entry name" value="Phosphorylase Kinase, domain 1"/>
    <property type="match status" value="1"/>
</dbReference>
<reference evidence="13 14" key="1">
    <citation type="submission" date="2023-09" db="EMBL/GenBank/DDBJ databases">
        <authorList>
            <person name="Wang M."/>
        </authorList>
    </citation>
    <scope>NUCLEOTIDE SEQUENCE [LARGE SCALE GENOMIC DNA]</scope>
    <source>
        <strain evidence="13">GT-2023</strain>
        <tissue evidence="13">Liver</tissue>
    </source>
</reference>
<evidence type="ECO:0000256" key="4">
    <source>
        <dbReference type="ARBA" id="ARBA00022679"/>
    </source>
</evidence>
<feature type="binding site" evidence="10">
    <location>
        <position position="355"/>
    </location>
    <ligand>
        <name>ATP</name>
        <dbReference type="ChEBI" id="CHEBI:30616"/>
    </ligand>
</feature>
<keyword evidence="6" id="KW-0418">Kinase</keyword>
<dbReference type="Pfam" id="PF00069">
    <property type="entry name" value="Pkinase"/>
    <property type="match status" value="1"/>
</dbReference>
<evidence type="ECO:0000256" key="2">
    <source>
        <dbReference type="ARBA" id="ARBA00012513"/>
    </source>
</evidence>
<dbReference type="SUPFAM" id="SSF56112">
    <property type="entry name" value="Protein kinase-like (PK-like)"/>
    <property type="match status" value="1"/>
</dbReference>
<evidence type="ECO:0000256" key="11">
    <source>
        <dbReference type="SAM" id="MobiDB-lite"/>
    </source>
</evidence>
<dbReference type="InterPro" id="IPR051138">
    <property type="entry name" value="PIM_Ser/Thr_kinase"/>
</dbReference>
<evidence type="ECO:0000259" key="12">
    <source>
        <dbReference type="PROSITE" id="PS50011"/>
    </source>
</evidence>
<name>A0ABR3MM22_9TELE</name>
<feature type="domain" description="Protein kinase" evidence="12">
    <location>
        <begin position="321"/>
        <end position="569"/>
    </location>
</feature>
<dbReference type="Gene3D" id="1.10.510.10">
    <property type="entry name" value="Transferase(Phosphotransferase) domain 1"/>
    <property type="match status" value="1"/>
</dbReference>
<evidence type="ECO:0000256" key="7">
    <source>
        <dbReference type="ARBA" id="ARBA00022840"/>
    </source>
</evidence>
<accession>A0ABR3MM22</accession>
<evidence type="ECO:0000256" key="1">
    <source>
        <dbReference type="ARBA" id="ARBA00005505"/>
    </source>
</evidence>
<dbReference type="InterPro" id="IPR011009">
    <property type="entry name" value="Kinase-like_dom_sf"/>
</dbReference>
<dbReference type="PROSITE" id="PS00107">
    <property type="entry name" value="PROTEIN_KINASE_ATP"/>
    <property type="match status" value="1"/>
</dbReference>
<evidence type="ECO:0000313" key="14">
    <source>
        <dbReference type="Proteomes" id="UP001558613"/>
    </source>
</evidence>
<keyword evidence="14" id="KW-1185">Reference proteome</keyword>
<feature type="region of interest" description="Disordered" evidence="11">
    <location>
        <begin position="549"/>
        <end position="569"/>
    </location>
</feature>
<dbReference type="EC" id="2.7.11.1" evidence="2"/>
<comment type="similarity">
    <text evidence="1">Belongs to the protein kinase superfamily. CAMK Ser/Thr protein kinase family. PIM subfamily.</text>
</comment>
<evidence type="ECO:0000256" key="5">
    <source>
        <dbReference type="ARBA" id="ARBA00022741"/>
    </source>
</evidence>
<feature type="region of interest" description="Disordered" evidence="11">
    <location>
        <begin position="203"/>
        <end position="240"/>
    </location>
</feature>
<feature type="compositionally biased region" description="Basic and acidic residues" evidence="11">
    <location>
        <begin position="558"/>
        <end position="569"/>
    </location>
</feature>
<keyword evidence="7 10" id="KW-0067">ATP-binding</keyword>
<keyword evidence="3" id="KW-0723">Serine/threonine-protein kinase</keyword>
<feature type="region of interest" description="Disordered" evidence="11">
    <location>
        <begin position="101"/>
        <end position="130"/>
    </location>
</feature>
<evidence type="ECO:0000313" key="13">
    <source>
        <dbReference type="EMBL" id="KAL1265674.1"/>
    </source>
</evidence>
<evidence type="ECO:0000256" key="9">
    <source>
        <dbReference type="ARBA" id="ARBA00048679"/>
    </source>
</evidence>
<feature type="compositionally biased region" description="Polar residues" evidence="11">
    <location>
        <begin position="51"/>
        <end position="65"/>
    </location>
</feature>
<evidence type="ECO:0000256" key="8">
    <source>
        <dbReference type="ARBA" id="ARBA00047899"/>
    </source>
</evidence>
<comment type="catalytic activity">
    <reaction evidence="9">
        <text>L-seryl-[protein] + ATP = O-phospho-L-seryl-[protein] + ADP + H(+)</text>
        <dbReference type="Rhea" id="RHEA:17989"/>
        <dbReference type="Rhea" id="RHEA-COMP:9863"/>
        <dbReference type="Rhea" id="RHEA-COMP:11604"/>
        <dbReference type="ChEBI" id="CHEBI:15378"/>
        <dbReference type="ChEBI" id="CHEBI:29999"/>
        <dbReference type="ChEBI" id="CHEBI:30616"/>
        <dbReference type="ChEBI" id="CHEBI:83421"/>
        <dbReference type="ChEBI" id="CHEBI:456216"/>
        <dbReference type="EC" id="2.7.11.1"/>
    </reaction>
</comment>